<sequence length="50" mass="5734">MEFGKKFHALDQVVHVLNDKNYGNLGLSDLCCFCKNTTELSPYLRQLPCE</sequence>
<protein>
    <submittedName>
        <fullName evidence="1">Uncharacterized protein</fullName>
    </submittedName>
</protein>
<dbReference type="EMBL" id="JYDW01000936">
    <property type="protein sequence ID" value="KRZ47332.1"/>
    <property type="molecule type" value="Genomic_DNA"/>
</dbReference>
<evidence type="ECO:0000313" key="2">
    <source>
        <dbReference type="Proteomes" id="UP000054721"/>
    </source>
</evidence>
<accession>A0A0V1KJC5</accession>
<name>A0A0V1KJC5_9BILA</name>
<gene>
    <name evidence="1" type="ORF">T02_12524</name>
</gene>
<comment type="caution">
    <text evidence="1">The sequence shown here is derived from an EMBL/GenBank/DDBJ whole genome shotgun (WGS) entry which is preliminary data.</text>
</comment>
<keyword evidence="2" id="KW-1185">Reference proteome</keyword>
<dbReference type="AlphaFoldDB" id="A0A0V1KJC5"/>
<proteinExistence type="predicted"/>
<reference evidence="1 2" key="1">
    <citation type="submission" date="2015-05" db="EMBL/GenBank/DDBJ databases">
        <title>Evolution of Trichinella species and genotypes.</title>
        <authorList>
            <person name="Korhonen P.K."/>
            <person name="Edoardo P."/>
            <person name="Giuseppe L.R."/>
            <person name="Gasser R.B."/>
        </authorList>
    </citation>
    <scope>NUCLEOTIDE SEQUENCE [LARGE SCALE GENOMIC DNA]</scope>
    <source>
        <strain evidence="1">ISS10</strain>
    </source>
</reference>
<evidence type="ECO:0000313" key="1">
    <source>
        <dbReference type="EMBL" id="KRZ47332.1"/>
    </source>
</evidence>
<dbReference type="OrthoDB" id="5921178at2759"/>
<dbReference type="Proteomes" id="UP000054721">
    <property type="component" value="Unassembled WGS sequence"/>
</dbReference>
<organism evidence="1 2">
    <name type="scientific">Trichinella nativa</name>
    <dbReference type="NCBI Taxonomy" id="6335"/>
    <lineage>
        <taxon>Eukaryota</taxon>
        <taxon>Metazoa</taxon>
        <taxon>Ecdysozoa</taxon>
        <taxon>Nematoda</taxon>
        <taxon>Enoplea</taxon>
        <taxon>Dorylaimia</taxon>
        <taxon>Trichinellida</taxon>
        <taxon>Trichinellidae</taxon>
        <taxon>Trichinella</taxon>
    </lineage>
</organism>